<evidence type="ECO:0000256" key="1">
    <source>
        <dbReference type="SAM" id="SignalP"/>
    </source>
</evidence>
<evidence type="ECO:0000313" key="3">
    <source>
        <dbReference type="Proteomes" id="UP000321764"/>
    </source>
</evidence>
<dbReference type="Gene3D" id="1.25.40.10">
    <property type="entry name" value="Tetratricopeptide repeat domain"/>
    <property type="match status" value="1"/>
</dbReference>
<gene>
    <name evidence="2" type="ORF">FME95_06400</name>
</gene>
<organism evidence="2 3">
    <name type="scientific">Reinekea thalattae</name>
    <dbReference type="NCBI Taxonomy" id="2593301"/>
    <lineage>
        <taxon>Bacteria</taxon>
        <taxon>Pseudomonadati</taxon>
        <taxon>Pseudomonadota</taxon>
        <taxon>Gammaproteobacteria</taxon>
        <taxon>Oceanospirillales</taxon>
        <taxon>Saccharospirillaceae</taxon>
        <taxon>Reinekea</taxon>
    </lineage>
</organism>
<keyword evidence="1" id="KW-0732">Signal</keyword>
<accession>A0A5C8ZAF7</accession>
<dbReference type="InterPro" id="IPR011990">
    <property type="entry name" value="TPR-like_helical_dom_sf"/>
</dbReference>
<keyword evidence="3" id="KW-1185">Reference proteome</keyword>
<dbReference type="InterPro" id="IPR019734">
    <property type="entry name" value="TPR_rpt"/>
</dbReference>
<reference evidence="2 3" key="1">
    <citation type="submission" date="2019-07" db="EMBL/GenBank/DDBJ databases">
        <title>Reinekea sp. strain SSH23 genome sequencing and assembly.</title>
        <authorList>
            <person name="Kim I."/>
        </authorList>
    </citation>
    <scope>NUCLEOTIDE SEQUENCE [LARGE SCALE GENOMIC DNA]</scope>
    <source>
        <strain evidence="2 3">SSH23</strain>
    </source>
</reference>
<evidence type="ECO:0000313" key="2">
    <source>
        <dbReference type="EMBL" id="TXR54163.1"/>
    </source>
</evidence>
<comment type="caution">
    <text evidence="2">The sequence shown here is derived from an EMBL/GenBank/DDBJ whole genome shotgun (WGS) entry which is preliminary data.</text>
</comment>
<proteinExistence type="predicted"/>
<dbReference type="PROSITE" id="PS51257">
    <property type="entry name" value="PROKAR_LIPOPROTEIN"/>
    <property type="match status" value="1"/>
</dbReference>
<dbReference type="EMBL" id="VKAD01000001">
    <property type="protein sequence ID" value="TXR54163.1"/>
    <property type="molecule type" value="Genomic_DNA"/>
</dbReference>
<dbReference type="Proteomes" id="UP000321764">
    <property type="component" value="Unassembled WGS sequence"/>
</dbReference>
<feature type="chain" id="PRO_5023140789" evidence="1">
    <location>
        <begin position="25"/>
        <end position="145"/>
    </location>
</feature>
<dbReference type="AlphaFoldDB" id="A0A5C8ZAF7"/>
<sequence>MAKSIRLITWFSCLVILASCSSFESTDTVRDEQGSVVTKPQQLADPGFESSEQVLTKNDVMVQFKQQAQMAQNQGQFDQAEVILTRALRISGDDAELYAQLAGLRVQQGRYDEAEQLALKGLTHADKDSEAYTQLNKLVEQLRAY</sequence>
<dbReference type="OrthoDB" id="6199253at2"/>
<protein>
    <submittedName>
        <fullName evidence="2">Tetratricopeptide repeat protein</fullName>
    </submittedName>
</protein>
<name>A0A5C8ZAF7_9GAMM</name>
<dbReference type="SUPFAM" id="SSF48452">
    <property type="entry name" value="TPR-like"/>
    <property type="match status" value="1"/>
</dbReference>
<dbReference type="SMART" id="SM00028">
    <property type="entry name" value="TPR"/>
    <property type="match status" value="2"/>
</dbReference>
<dbReference type="RefSeq" id="WP_147713562.1">
    <property type="nucleotide sequence ID" value="NZ_VKAD01000001.1"/>
</dbReference>
<feature type="signal peptide" evidence="1">
    <location>
        <begin position="1"/>
        <end position="24"/>
    </location>
</feature>
<dbReference type="Pfam" id="PF14559">
    <property type="entry name" value="TPR_19"/>
    <property type="match status" value="1"/>
</dbReference>